<evidence type="ECO:0000256" key="2">
    <source>
        <dbReference type="PROSITE-ProRule" id="PRU00335"/>
    </source>
</evidence>
<protein>
    <submittedName>
        <fullName evidence="4">TetR/AcrR family transcriptional regulator</fullName>
    </submittedName>
</protein>
<dbReference type="GO" id="GO:0003700">
    <property type="term" value="F:DNA-binding transcription factor activity"/>
    <property type="evidence" value="ECO:0007669"/>
    <property type="project" value="TreeGrafter"/>
</dbReference>
<dbReference type="PANTHER" id="PTHR30055">
    <property type="entry name" value="HTH-TYPE TRANSCRIPTIONAL REGULATOR RUTR"/>
    <property type="match status" value="1"/>
</dbReference>
<proteinExistence type="predicted"/>
<accession>A0A8I0GDH2</accession>
<feature type="domain" description="HTH tetR-type" evidence="3">
    <location>
        <begin position="12"/>
        <end position="72"/>
    </location>
</feature>
<dbReference type="GO" id="GO:0000976">
    <property type="term" value="F:transcription cis-regulatory region binding"/>
    <property type="evidence" value="ECO:0007669"/>
    <property type="project" value="TreeGrafter"/>
</dbReference>
<organism evidence="4 5">
    <name type="scientific">Nanchangia anserum</name>
    <dbReference type="NCBI Taxonomy" id="2692125"/>
    <lineage>
        <taxon>Bacteria</taxon>
        <taxon>Bacillati</taxon>
        <taxon>Actinomycetota</taxon>
        <taxon>Actinomycetes</taxon>
        <taxon>Actinomycetales</taxon>
        <taxon>Actinomycetaceae</taxon>
        <taxon>Nanchangia</taxon>
    </lineage>
</organism>
<dbReference type="InterPro" id="IPR050109">
    <property type="entry name" value="HTH-type_TetR-like_transc_reg"/>
</dbReference>
<dbReference type="PROSITE" id="PS50977">
    <property type="entry name" value="HTH_TETR_2"/>
    <property type="match status" value="1"/>
</dbReference>
<evidence type="ECO:0000313" key="5">
    <source>
        <dbReference type="Proteomes" id="UP000627538"/>
    </source>
</evidence>
<name>A0A8I0GDH2_9ACTO</name>
<dbReference type="InterPro" id="IPR001647">
    <property type="entry name" value="HTH_TetR"/>
</dbReference>
<gene>
    <name evidence="4" type="ORF">H8R10_04770</name>
</gene>
<dbReference type="Proteomes" id="UP000627538">
    <property type="component" value="Unassembled WGS sequence"/>
</dbReference>
<evidence type="ECO:0000259" key="3">
    <source>
        <dbReference type="PROSITE" id="PS50977"/>
    </source>
</evidence>
<evidence type="ECO:0000256" key="1">
    <source>
        <dbReference type="ARBA" id="ARBA00023125"/>
    </source>
</evidence>
<keyword evidence="1 2" id="KW-0238">DNA-binding</keyword>
<dbReference type="PANTHER" id="PTHR30055:SF241">
    <property type="entry name" value="TRANSCRIPTIONAL REGULATORY PROTEIN"/>
    <property type="match status" value="1"/>
</dbReference>
<dbReference type="EMBL" id="JACRUO010000001">
    <property type="protein sequence ID" value="MBD3689538.1"/>
    <property type="molecule type" value="Genomic_DNA"/>
</dbReference>
<comment type="caution">
    <text evidence="4">The sequence shown here is derived from an EMBL/GenBank/DDBJ whole genome shotgun (WGS) entry which is preliminary data.</text>
</comment>
<feature type="DNA-binding region" description="H-T-H motif" evidence="2">
    <location>
        <begin position="35"/>
        <end position="54"/>
    </location>
</feature>
<sequence length="274" mass="30733">MRRKEARANSRLDTQDRLIAACRDVIVTEGAENCSVEKICHRAGFTRGAFYSNFSTKEELFAALAEEEYTRLADTFTQLCERWRTRGERVKPKAPESEQIEAIRRFLFEAIDSIGFGTSLYLIHTELMTRAVRDPAWGVDLSGVNKAFIDKMSEVVVSVLHAAGRELTTPVRPIVHSAIAIILRGAAIHEWRDAARRHHERELAELHARAAALGITDLSYALTEPEDLEGEAPPDPDETGVAGSFSRDIIETLVLLLFAASAPRRRRLRHDVTE</sequence>
<dbReference type="SUPFAM" id="SSF46689">
    <property type="entry name" value="Homeodomain-like"/>
    <property type="match status" value="1"/>
</dbReference>
<evidence type="ECO:0000313" key="4">
    <source>
        <dbReference type="EMBL" id="MBD3689538.1"/>
    </source>
</evidence>
<dbReference type="Gene3D" id="1.10.357.10">
    <property type="entry name" value="Tetracycline Repressor, domain 2"/>
    <property type="match status" value="1"/>
</dbReference>
<keyword evidence="5" id="KW-1185">Reference proteome</keyword>
<dbReference type="RefSeq" id="WP_191071579.1">
    <property type="nucleotide sequence ID" value="NZ_CP060506.1"/>
</dbReference>
<dbReference type="Pfam" id="PF00440">
    <property type="entry name" value="TetR_N"/>
    <property type="match status" value="1"/>
</dbReference>
<dbReference type="AlphaFoldDB" id="A0A8I0GDH2"/>
<dbReference type="InterPro" id="IPR009057">
    <property type="entry name" value="Homeodomain-like_sf"/>
</dbReference>
<reference evidence="4 5" key="1">
    <citation type="submission" date="2020-08" db="EMBL/GenBank/DDBJ databases">
        <title>Winkia gen. nov., sp. nov., isolated from faeces of the Anser albifrons in China.</title>
        <authorList>
            <person name="Liu Q."/>
        </authorList>
    </citation>
    <scope>NUCLEOTIDE SEQUENCE [LARGE SCALE GENOMIC DNA]</scope>
    <source>
        <strain evidence="4 5">C62</strain>
    </source>
</reference>